<evidence type="ECO:0000256" key="1">
    <source>
        <dbReference type="SAM" id="MobiDB-lite"/>
    </source>
</evidence>
<feature type="compositionally biased region" description="Polar residues" evidence="1">
    <location>
        <begin position="164"/>
        <end position="174"/>
    </location>
</feature>
<organism evidence="3 4">
    <name type="scientific">Panagrellus redivivus</name>
    <name type="common">Microworm</name>
    <dbReference type="NCBI Taxonomy" id="6233"/>
    <lineage>
        <taxon>Eukaryota</taxon>
        <taxon>Metazoa</taxon>
        <taxon>Ecdysozoa</taxon>
        <taxon>Nematoda</taxon>
        <taxon>Chromadorea</taxon>
        <taxon>Rhabditida</taxon>
        <taxon>Tylenchina</taxon>
        <taxon>Panagrolaimomorpha</taxon>
        <taxon>Panagrolaimoidea</taxon>
        <taxon>Panagrolaimidae</taxon>
        <taxon>Panagrellus</taxon>
    </lineage>
</organism>
<keyword evidence="2" id="KW-1133">Transmembrane helix</keyword>
<feature type="region of interest" description="Disordered" evidence="1">
    <location>
        <begin position="150"/>
        <end position="174"/>
    </location>
</feature>
<dbReference type="AlphaFoldDB" id="A0A7E4VAY8"/>
<name>A0A7E4VAY8_PANRE</name>
<dbReference type="WBParaSite" id="Pan_g18828.t1">
    <property type="protein sequence ID" value="Pan_g18828.t1"/>
    <property type="gene ID" value="Pan_g18828"/>
</dbReference>
<evidence type="ECO:0000313" key="3">
    <source>
        <dbReference type="Proteomes" id="UP000492821"/>
    </source>
</evidence>
<dbReference type="Proteomes" id="UP000492821">
    <property type="component" value="Unassembled WGS sequence"/>
</dbReference>
<sequence>MASRYYHCSCDRNKDYIKGPHCEIVDCNEGVMSNSTFQCECPGHTIGDFCQWNLWNILRYCIISLLLLIGGLLYFCFRRFLKRIRQNPDAPGYLKRFERFCSAVDAFMSEPVCGRRGSDNPEPAQPEVRVVERVVERVVYRDRRVEPPAYDTAGVPSHPPSYESAISQSCLTLN</sequence>
<keyword evidence="2" id="KW-0812">Transmembrane</keyword>
<evidence type="ECO:0000313" key="4">
    <source>
        <dbReference type="WBParaSite" id="Pan_g18828.t1"/>
    </source>
</evidence>
<protein>
    <submittedName>
        <fullName evidence="4">EGF-like domain-containing protein</fullName>
    </submittedName>
</protein>
<keyword evidence="3" id="KW-1185">Reference proteome</keyword>
<reference evidence="3" key="1">
    <citation type="journal article" date="2013" name="Genetics">
        <title>The draft genome and transcriptome of Panagrellus redivivus are shaped by the harsh demands of a free-living lifestyle.</title>
        <authorList>
            <person name="Srinivasan J."/>
            <person name="Dillman A.R."/>
            <person name="Macchietto M.G."/>
            <person name="Heikkinen L."/>
            <person name="Lakso M."/>
            <person name="Fracchia K.M."/>
            <person name="Antoshechkin I."/>
            <person name="Mortazavi A."/>
            <person name="Wong G."/>
            <person name="Sternberg P.W."/>
        </authorList>
    </citation>
    <scope>NUCLEOTIDE SEQUENCE [LARGE SCALE GENOMIC DNA]</scope>
    <source>
        <strain evidence="3">MT8872</strain>
    </source>
</reference>
<accession>A0A7E4VAY8</accession>
<keyword evidence="2" id="KW-0472">Membrane</keyword>
<feature type="transmembrane region" description="Helical" evidence="2">
    <location>
        <begin position="57"/>
        <end position="77"/>
    </location>
</feature>
<reference evidence="4" key="2">
    <citation type="submission" date="2020-10" db="UniProtKB">
        <authorList>
            <consortium name="WormBaseParasite"/>
        </authorList>
    </citation>
    <scope>IDENTIFICATION</scope>
</reference>
<evidence type="ECO:0000256" key="2">
    <source>
        <dbReference type="SAM" id="Phobius"/>
    </source>
</evidence>
<proteinExistence type="predicted"/>